<dbReference type="Pfam" id="PF03958">
    <property type="entry name" value="Secretin_N"/>
    <property type="match status" value="2"/>
</dbReference>
<dbReference type="PANTHER" id="PTHR30332">
    <property type="entry name" value="PROBABLE GENERAL SECRETION PATHWAY PROTEIN D"/>
    <property type="match status" value="1"/>
</dbReference>
<dbReference type="InterPro" id="IPR004845">
    <property type="entry name" value="T2SS_GspD_CS"/>
</dbReference>
<feature type="region of interest" description="Disordered" evidence="6">
    <location>
        <begin position="373"/>
        <end position="406"/>
    </location>
</feature>
<dbReference type="Proteomes" id="UP001595555">
    <property type="component" value="Unassembled WGS sequence"/>
</dbReference>
<dbReference type="InterPro" id="IPR038591">
    <property type="entry name" value="NolW-like_sf"/>
</dbReference>
<name>A0ABV7FE09_9GAMM</name>
<feature type="domain" description="NolW-like" evidence="9">
    <location>
        <begin position="350"/>
        <end position="448"/>
    </location>
</feature>
<reference evidence="11" key="1">
    <citation type="journal article" date="2019" name="Int. J. Syst. Evol. Microbiol.">
        <title>The Global Catalogue of Microorganisms (GCM) 10K type strain sequencing project: providing services to taxonomists for standard genome sequencing and annotation.</title>
        <authorList>
            <consortium name="The Broad Institute Genomics Platform"/>
            <consortium name="The Broad Institute Genome Sequencing Center for Infectious Disease"/>
            <person name="Wu L."/>
            <person name="Ma J."/>
        </authorList>
    </citation>
    <scope>NUCLEOTIDE SEQUENCE [LARGE SCALE GENOMIC DNA]</scope>
    <source>
        <strain evidence="11">KCTC 52237</strain>
    </source>
</reference>
<evidence type="ECO:0000259" key="9">
    <source>
        <dbReference type="Pfam" id="PF03958"/>
    </source>
</evidence>
<evidence type="ECO:0000256" key="5">
    <source>
        <dbReference type="RuleBase" id="RU004004"/>
    </source>
</evidence>
<dbReference type="EMBL" id="JBHRTF010000002">
    <property type="protein sequence ID" value="MFC3114973.1"/>
    <property type="molecule type" value="Genomic_DNA"/>
</dbReference>
<evidence type="ECO:0000256" key="3">
    <source>
        <dbReference type="ARBA" id="ARBA00023136"/>
    </source>
</evidence>
<dbReference type="Gene3D" id="3.30.1370.120">
    <property type="match status" value="2"/>
</dbReference>
<dbReference type="PROSITE" id="PS00875">
    <property type="entry name" value="T2SP_D"/>
    <property type="match status" value="1"/>
</dbReference>
<keyword evidence="3" id="KW-0472">Membrane</keyword>
<dbReference type="PANTHER" id="PTHR30332:SF25">
    <property type="entry name" value="SECRETIN XPSD"/>
    <property type="match status" value="1"/>
</dbReference>
<proteinExistence type="inferred from homology"/>
<comment type="caution">
    <text evidence="10">The sequence shown here is derived from an EMBL/GenBank/DDBJ whole genome shotgun (WGS) entry which is preliminary data.</text>
</comment>
<sequence length="715" mass="76169">MNPSMLLTQFARSSLLVLSVVALSSCSLMPDSQFAPPAKLKSSTHDEKANSKDNSSGKEAPVAARFSPAPVTSGPRAAAQLTEEVVLFPQDEQPSISLSIDSLPLPAFINEVFANELKLDFQIAPEVSNKTDLVTLRVTEARNRQAIFELARQVLSSYGVIIIQQGDLLRFVLGDGKKGPFEPPLIVTGNALPSVPSTHRPIFLVRNLNVVNTRDAANVLESIFRGQQLGIDVDAKRNAVTLNGAPDLVQSAAEVLTMLDQPSMKGRYSLRIDPLFTDVDTLFRSMQSTLGAQGYDVGGVGSNITLVPIKELNALFAFVSTAETLSLVKQWAEQLDKVTVRADSKDGFYWYQVRNTGAGDLAATLNAALTGSSAATQPQAQRNAPATANTRNPPAGANQQNASSRTATTVTGQFVVDAARNMLLFRGSADRWQEILPLIKELDQAPAQVLVEVVVAEVTLSDQFRFGMEWAMSEVVNGASGELRNVYGDDGLVGSGVGGTGLSWTSLSSSGATRLALNAFASNNKVSILQTPKLLVRSGQSATVSVGQKIPLLVSQTVANEQIDGDTGSRQNVEYRDTGISLSVTPTVFSDGRIDMDIQQEVSGSSVTEGTVNLTPIVSSRTISTSLSLRDGGSVLLGGLITREQTKGNSRVPVLGALPIVGHLFRTDSSSAGTTELMILVVPYLVRDADQAEALTKSFRQQLSIPSIDEDLSAP</sequence>
<keyword evidence="11" id="KW-1185">Reference proteome</keyword>
<comment type="similarity">
    <text evidence="4">Belongs to the bacterial secretin family.</text>
</comment>
<keyword evidence="5" id="KW-0813">Transport</keyword>
<evidence type="ECO:0000256" key="2">
    <source>
        <dbReference type="ARBA" id="ARBA00022729"/>
    </source>
</evidence>
<dbReference type="InterPro" id="IPR005644">
    <property type="entry name" value="NolW-like"/>
</dbReference>
<evidence type="ECO:0000313" key="10">
    <source>
        <dbReference type="EMBL" id="MFC3114973.1"/>
    </source>
</evidence>
<evidence type="ECO:0000256" key="1">
    <source>
        <dbReference type="ARBA" id="ARBA00004370"/>
    </source>
</evidence>
<evidence type="ECO:0000256" key="6">
    <source>
        <dbReference type="SAM" id="MobiDB-lite"/>
    </source>
</evidence>
<evidence type="ECO:0000259" key="8">
    <source>
        <dbReference type="Pfam" id="PF00263"/>
    </source>
</evidence>
<feature type="chain" id="PRO_5047381039" evidence="7">
    <location>
        <begin position="31"/>
        <end position="715"/>
    </location>
</feature>
<feature type="signal peptide" evidence="7">
    <location>
        <begin position="1"/>
        <end position="30"/>
    </location>
</feature>
<dbReference type="Pfam" id="PF00263">
    <property type="entry name" value="Secretin"/>
    <property type="match status" value="1"/>
</dbReference>
<feature type="domain" description="Type II/III secretion system secretin-like" evidence="8">
    <location>
        <begin position="520"/>
        <end position="687"/>
    </location>
</feature>
<gene>
    <name evidence="10" type="ORF">ACFODX_05325</name>
</gene>
<dbReference type="InterPro" id="IPR004846">
    <property type="entry name" value="T2SS/T3SS_dom"/>
</dbReference>
<accession>A0ABV7FE09</accession>
<protein>
    <submittedName>
        <fullName evidence="10">Secretin N-terminal domain-containing protein</fullName>
    </submittedName>
</protein>
<keyword evidence="2 7" id="KW-0732">Signal</keyword>
<comment type="subcellular location">
    <subcellularLocation>
        <location evidence="5">Cell outer membrane</location>
    </subcellularLocation>
    <subcellularLocation>
        <location evidence="1">Membrane</location>
    </subcellularLocation>
</comment>
<organism evidence="10 11">
    <name type="scientific">Cellvibrio fontiphilus</name>
    <dbReference type="NCBI Taxonomy" id="1815559"/>
    <lineage>
        <taxon>Bacteria</taxon>
        <taxon>Pseudomonadati</taxon>
        <taxon>Pseudomonadota</taxon>
        <taxon>Gammaproteobacteria</taxon>
        <taxon>Cellvibrionales</taxon>
        <taxon>Cellvibrionaceae</taxon>
        <taxon>Cellvibrio</taxon>
    </lineage>
</organism>
<feature type="domain" description="NolW-like" evidence="9">
    <location>
        <begin position="207"/>
        <end position="264"/>
    </location>
</feature>
<feature type="region of interest" description="Disordered" evidence="6">
    <location>
        <begin position="35"/>
        <end position="74"/>
    </location>
</feature>
<dbReference type="InterPro" id="IPR050810">
    <property type="entry name" value="Bact_Secretion_Sys_Channel"/>
</dbReference>
<dbReference type="InterPro" id="IPR001775">
    <property type="entry name" value="GspD/PilQ"/>
</dbReference>
<feature type="compositionally biased region" description="Low complexity" evidence="6">
    <location>
        <begin position="374"/>
        <end position="395"/>
    </location>
</feature>
<feature type="compositionally biased region" description="Polar residues" evidence="6">
    <location>
        <begin position="397"/>
        <end position="406"/>
    </location>
</feature>
<dbReference type="RefSeq" id="WP_378116798.1">
    <property type="nucleotide sequence ID" value="NZ_JBHRTF010000002.1"/>
</dbReference>
<evidence type="ECO:0000256" key="7">
    <source>
        <dbReference type="SAM" id="SignalP"/>
    </source>
</evidence>
<evidence type="ECO:0000256" key="4">
    <source>
        <dbReference type="RuleBase" id="RU004003"/>
    </source>
</evidence>
<dbReference type="PRINTS" id="PR00811">
    <property type="entry name" value="BCTERIALGSPD"/>
</dbReference>
<evidence type="ECO:0000313" key="11">
    <source>
        <dbReference type="Proteomes" id="UP001595555"/>
    </source>
</evidence>